<dbReference type="InterPro" id="IPR034714">
    <property type="entry name" value="TagA_TarA"/>
</dbReference>
<dbReference type="AlphaFoldDB" id="A0A1G5GDV5"/>
<evidence type="ECO:0000256" key="2">
    <source>
        <dbReference type="ARBA" id="ARBA00022679"/>
    </source>
</evidence>
<dbReference type="Pfam" id="PF03808">
    <property type="entry name" value="Glyco_tran_WecG"/>
    <property type="match status" value="1"/>
</dbReference>
<dbReference type="GO" id="GO:0071555">
    <property type="term" value="P:cell wall organization"/>
    <property type="evidence" value="ECO:0007669"/>
    <property type="project" value="UniProtKB-KW"/>
</dbReference>
<evidence type="ECO:0000256" key="5">
    <source>
        <dbReference type="HAMAP-Rule" id="MF_02070"/>
    </source>
</evidence>
<keyword evidence="7" id="KW-1185">Reference proteome</keyword>
<comment type="catalytic activity">
    <reaction evidence="5">
        <text>UDP-N-acetyl-alpha-D-mannosamine + N-acetyl-alpha-D-glucosaminyl-di-trans,octa-cis-undecaprenyl diphosphate = N-acetyl-beta-D-mannosaminyl-(1-&gt;4)-N-acetyl-alpha-D-glucosaminyl di-trans,octa-cis-undecaprenyl diphosphate + UDP + H(+)</text>
        <dbReference type="Rhea" id="RHEA:16053"/>
        <dbReference type="ChEBI" id="CHEBI:15378"/>
        <dbReference type="ChEBI" id="CHEBI:58223"/>
        <dbReference type="ChEBI" id="CHEBI:62959"/>
        <dbReference type="ChEBI" id="CHEBI:68623"/>
        <dbReference type="ChEBI" id="CHEBI:132210"/>
        <dbReference type="EC" id="2.4.1.187"/>
    </reaction>
</comment>
<dbReference type="EC" id="2.4.1.187" evidence="5"/>
<evidence type="ECO:0000256" key="1">
    <source>
        <dbReference type="ARBA" id="ARBA00022676"/>
    </source>
</evidence>
<sequence>MKRVEILNVPIHAVSQHEAVEALIGFLNQDKLMKVYTPNPEIVMLAQADEGLLNILKDGDLVVPDGIGLIMASKLKGLGLKERVTGVDLTHRLLSYCGNSKKSVFILGGKPDVPEKAAENIENKYNGIKIAGTQHGYFKQEENEEIINSINSSKADVLFVCLGAPRQEIWIDDNKDKLNCRIAIGLGGGVDIYAGTAKRAPMAYQKLGLEWFYRLMKEPKRYKRMLLLPKFLVEFLIKG</sequence>
<proteinExistence type="inferred from homology"/>
<dbReference type="Proteomes" id="UP000198636">
    <property type="component" value="Unassembled WGS sequence"/>
</dbReference>
<evidence type="ECO:0000256" key="4">
    <source>
        <dbReference type="ARBA" id="ARBA00023316"/>
    </source>
</evidence>
<dbReference type="EMBL" id="FMUS01000009">
    <property type="protein sequence ID" value="SCY48888.1"/>
    <property type="molecule type" value="Genomic_DNA"/>
</dbReference>
<dbReference type="NCBIfam" id="TIGR00696">
    <property type="entry name" value="wecG_tagA_cpsF"/>
    <property type="match status" value="1"/>
</dbReference>
<dbReference type="GO" id="GO:0019350">
    <property type="term" value="P:teichoic acid biosynthetic process"/>
    <property type="evidence" value="ECO:0007669"/>
    <property type="project" value="UniProtKB-UniRule"/>
</dbReference>
<dbReference type="UniPathway" id="UPA00632"/>
<protein>
    <recommendedName>
        <fullName evidence="5">N-acetylglucosaminyldiphosphoundecaprenol N-acetyl-beta-D-mannosaminyltransferase</fullName>
        <ecNumber evidence="5">2.4.1.187</ecNumber>
    </recommendedName>
    <alternativeName>
        <fullName evidence="5">N-acetylmannosaminyltransferase</fullName>
    </alternativeName>
    <alternativeName>
        <fullName evidence="5">UDP-N-acetylmannosamine transferase</fullName>
    </alternativeName>
    <alternativeName>
        <fullName evidence="5">UDP-N-acetylmannosamine:N-acetylglucosaminyl pyrophosphorylundecaprenol N-acetylmannosaminyltransferase</fullName>
    </alternativeName>
</protein>
<organism evidence="6 7">
    <name type="scientific">Alkaliphilus peptidifermentans DSM 18978</name>
    <dbReference type="NCBI Taxonomy" id="1120976"/>
    <lineage>
        <taxon>Bacteria</taxon>
        <taxon>Bacillati</taxon>
        <taxon>Bacillota</taxon>
        <taxon>Clostridia</taxon>
        <taxon>Peptostreptococcales</taxon>
        <taxon>Natronincolaceae</taxon>
        <taxon>Alkaliphilus</taxon>
    </lineage>
</organism>
<comment type="pathway">
    <text evidence="5">Cell wall biogenesis; teichoic acid biosynthesis.</text>
</comment>
<dbReference type="PANTHER" id="PTHR34136">
    <property type="match status" value="1"/>
</dbReference>
<reference evidence="6 7" key="1">
    <citation type="submission" date="2016-10" db="EMBL/GenBank/DDBJ databases">
        <authorList>
            <person name="de Groot N.N."/>
        </authorList>
    </citation>
    <scope>NUCLEOTIDE SEQUENCE [LARGE SCALE GENOMIC DNA]</scope>
    <source>
        <strain evidence="6 7">DSM 18978</strain>
    </source>
</reference>
<keyword evidence="3 5" id="KW-0777">Teichoic acid biosynthesis</keyword>
<dbReference type="InterPro" id="IPR004629">
    <property type="entry name" value="WecG_TagA_CpsF"/>
</dbReference>
<keyword evidence="2 5" id="KW-0808">Transferase</keyword>
<evidence type="ECO:0000256" key="3">
    <source>
        <dbReference type="ARBA" id="ARBA00022944"/>
    </source>
</evidence>
<comment type="similarity">
    <text evidence="5">Belongs to the glycosyltransferase 26 family. TagA/TarA subfamily.</text>
</comment>
<dbReference type="HAMAP" id="MF_02070">
    <property type="entry name" value="TagA_TarA"/>
    <property type="match status" value="1"/>
</dbReference>
<keyword evidence="4 5" id="KW-0961">Cell wall biogenesis/degradation</keyword>
<dbReference type="STRING" id="1120976.SAMN03080606_01631"/>
<dbReference type="OrthoDB" id="9771846at2"/>
<accession>A0A1G5GDV5</accession>
<evidence type="ECO:0000313" key="6">
    <source>
        <dbReference type="EMBL" id="SCY48888.1"/>
    </source>
</evidence>
<comment type="function">
    <text evidence="5">Catalyzes the conversion of GlcNAc-PP-undecaprenol into ManNAc-GlcNAc-PP-undecaprenol, the first committed lipid intermediate in the de novo synthesis of teichoic acid.</text>
</comment>
<dbReference type="PANTHER" id="PTHR34136:SF1">
    <property type="entry name" value="UDP-N-ACETYL-D-MANNOSAMINURONIC ACID TRANSFERASE"/>
    <property type="match status" value="1"/>
</dbReference>
<gene>
    <name evidence="6" type="ORF">SAMN03080606_01631</name>
</gene>
<name>A0A1G5GDV5_9FIRM</name>
<evidence type="ECO:0000313" key="7">
    <source>
        <dbReference type="Proteomes" id="UP000198636"/>
    </source>
</evidence>
<dbReference type="CDD" id="cd06533">
    <property type="entry name" value="Glyco_transf_WecG_TagA"/>
    <property type="match status" value="1"/>
</dbReference>
<dbReference type="RefSeq" id="WP_091542109.1">
    <property type="nucleotide sequence ID" value="NZ_FMUS01000009.1"/>
</dbReference>
<keyword evidence="1 5" id="KW-0328">Glycosyltransferase</keyword>
<dbReference type="GO" id="GO:0047244">
    <property type="term" value="F:N-acetylglucosaminyldiphosphoundecaprenol N-acetyl-beta-D-mannosaminyltransferase activity"/>
    <property type="evidence" value="ECO:0007669"/>
    <property type="project" value="UniProtKB-UniRule"/>
</dbReference>